<feature type="transmembrane region" description="Helical" evidence="2">
    <location>
        <begin position="31"/>
        <end position="53"/>
    </location>
</feature>
<feature type="compositionally biased region" description="Pro residues" evidence="1">
    <location>
        <begin position="1"/>
        <end position="11"/>
    </location>
</feature>
<keyword evidence="2" id="KW-1133">Transmembrane helix</keyword>
<dbReference type="EMBL" id="JACHJT010000001">
    <property type="protein sequence ID" value="MBB4932107.1"/>
    <property type="molecule type" value="Genomic_DNA"/>
</dbReference>
<reference evidence="3 4" key="1">
    <citation type="submission" date="2020-08" db="EMBL/GenBank/DDBJ databases">
        <title>Sequencing the genomes of 1000 actinobacteria strains.</title>
        <authorList>
            <person name="Klenk H.-P."/>
        </authorList>
    </citation>
    <scope>NUCLEOTIDE SEQUENCE [LARGE SCALE GENOMIC DNA]</scope>
    <source>
        <strain evidence="3 4">DSM 102030</strain>
    </source>
</reference>
<evidence type="ECO:0000313" key="3">
    <source>
        <dbReference type="EMBL" id="MBB4932107.1"/>
    </source>
</evidence>
<keyword evidence="2" id="KW-0812">Transmembrane</keyword>
<organism evidence="3 4">
    <name type="scientific">Lipingzhangella halophila</name>
    <dbReference type="NCBI Taxonomy" id="1783352"/>
    <lineage>
        <taxon>Bacteria</taxon>
        <taxon>Bacillati</taxon>
        <taxon>Actinomycetota</taxon>
        <taxon>Actinomycetes</taxon>
        <taxon>Streptosporangiales</taxon>
        <taxon>Nocardiopsidaceae</taxon>
        <taxon>Lipingzhangella</taxon>
    </lineage>
</organism>
<dbReference type="RefSeq" id="WP_184579314.1">
    <property type="nucleotide sequence ID" value="NZ_JACHJT010000001.1"/>
</dbReference>
<protein>
    <submittedName>
        <fullName evidence="3">Putative membrane protein</fullName>
    </submittedName>
</protein>
<accession>A0A7W7RHQ6</accession>
<dbReference type="InterPro" id="IPR018750">
    <property type="entry name" value="DUF2306_membrane"/>
</dbReference>
<feature type="transmembrane region" description="Helical" evidence="2">
    <location>
        <begin position="107"/>
        <end position="129"/>
    </location>
</feature>
<dbReference type="Proteomes" id="UP000523007">
    <property type="component" value="Unassembled WGS sequence"/>
</dbReference>
<feature type="transmembrane region" description="Helical" evidence="2">
    <location>
        <begin position="211"/>
        <end position="231"/>
    </location>
</feature>
<proteinExistence type="predicted"/>
<evidence type="ECO:0000256" key="1">
    <source>
        <dbReference type="SAM" id="MobiDB-lite"/>
    </source>
</evidence>
<keyword evidence="2" id="KW-0472">Membrane</keyword>
<gene>
    <name evidence="3" type="ORF">F4561_002927</name>
</gene>
<feature type="transmembrane region" description="Helical" evidence="2">
    <location>
        <begin position="167"/>
        <end position="191"/>
    </location>
</feature>
<sequence length="244" mass="27619">MSTPTAEPPPETGTNRHARGQGTPPWWRRPWMIPLAAIILAFLLFAVPPYLTFDPAQSRMELREGSALHMPALSVHVIFGSIALVTCCLQIWPWLRRSYPAVHRTSGRIYVASVVPTTLFGFIITYLSVHGMSMKAATFTMEALWLVFTLVGFRMARARRFGEHRKWMIRSFALVLAIVTERAWLGVFMLIATPRLDTEYGGDHDLMMRVAGGTSFWVAWVVNLLIAEWWLQYRARPGSGKAVT</sequence>
<name>A0A7W7RHQ6_9ACTN</name>
<feature type="region of interest" description="Disordered" evidence="1">
    <location>
        <begin position="1"/>
        <end position="22"/>
    </location>
</feature>
<evidence type="ECO:0000256" key="2">
    <source>
        <dbReference type="SAM" id="Phobius"/>
    </source>
</evidence>
<keyword evidence="4" id="KW-1185">Reference proteome</keyword>
<feature type="transmembrane region" description="Helical" evidence="2">
    <location>
        <begin position="135"/>
        <end position="155"/>
    </location>
</feature>
<evidence type="ECO:0000313" key="4">
    <source>
        <dbReference type="Proteomes" id="UP000523007"/>
    </source>
</evidence>
<comment type="caution">
    <text evidence="3">The sequence shown here is derived from an EMBL/GenBank/DDBJ whole genome shotgun (WGS) entry which is preliminary data.</text>
</comment>
<dbReference type="Pfam" id="PF10067">
    <property type="entry name" value="DUF2306"/>
    <property type="match status" value="1"/>
</dbReference>
<feature type="transmembrane region" description="Helical" evidence="2">
    <location>
        <begin position="73"/>
        <end position="95"/>
    </location>
</feature>
<dbReference type="AlphaFoldDB" id="A0A7W7RHQ6"/>